<evidence type="ECO:0000313" key="1">
    <source>
        <dbReference type="EMBL" id="SFQ39015.1"/>
    </source>
</evidence>
<name>A0A1I5Y485_9BACT</name>
<dbReference type="RefSeq" id="WP_090660717.1">
    <property type="nucleotide sequence ID" value="NZ_FOXQ01000010.1"/>
</dbReference>
<protein>
    <submittedName>
        <fullName evidence="1">Uncharacterized protein</fullName>
    </submittedName>
</protein>
<reference evidence="1 2" key="1">
    <citation type="submission" date="2016-10" db="EMBL/GenBank/DDBJ databases">
        <authorList>
            <person name="de Groot N.N."/>
        </authorList>
    </citation>
    <scope>NUCLEOTIDE SEQUENCE [LARGE SCALE GENOMIC DNA]</scope>
    <source>
        <strain evidence="1 2">DSM 28286</strain>
    </source>
</reference>
<keyword evidence="2" id="KW-1185">Reference proteome</keyword>
<dbReference type="EMBL" id="FOXQ01000010">
    <property type="protein sequence ID" value="SFQ39015.1"/>
    <property type="molecule type" value="Genomic_DNA"/>
</dbReference>
<dbReference type="STRING" id="1465490.SAMN05444277_110153"/>
<dbReference type="OrthoDB" id="7054664at2"/>
<organism evidence="1 2">
    <name type="scientific">Parafilimonas terrae</name>
    <dbReference type="NCBI Taxonomy" id="1465490"/>
    <lineage>
        <taxon>Bacteria</taxon>
        <taxon>Pseudomonadati</taxon>
        <taxon>Bacteroidota</taxon>
        <taxon>Chitinophagia</taxon>
        <taxon>Chitinophagales</taxon>
        <taxon>Chitinophagaceae</taxon>
        <taxon>Parafilimonas</taxon>
    </lineage>
</organism>
<accession>A0A1I5Y485</accession>
<dbReference type="Proteomes" id="UP000199031">
    <property type="component" value="Unassembled WGS sequence"/>
</dbReference>
<sequence>MRTVLSILFCCIVYNVFAQDDIPDYRTKRDNFLKMQEKDIRADLSQFTFGGISESLTKHRLDAVPLESVSNDTIVFSNDTAIIQITTGSFDATKHKVSWYDDKYAVKLDNKPFWGTEHKVPKRTITSVIAIIESDTVIVPQTAFFDLYEPKLFYTDAKGKQKTFCNVYRSPDKRKYYIYMVNGEGSGRYEVTWVIQDKKYLRRVVDWNF</sequence>
<dbReference type="AlphaFoldDB" id="A0A1I5Y485"/>
<gene>
    <name evidence="1" type="ORF">SAMN05444277_110153</name>
</gene>
<evidence type="ECO:0000313" key="2">
    <source>
        <dbReference type="Proteomes" id="UP000199031"/>
    </source>
</evidence>
<proteinExistence type="predicted"/>